<keyword evidence="2" id="KW-1185">Reference proteome</keyword>
<gene>
    <name evidence="1" type="ORF">G9U52_31900</name>
</gene>
<sequence length="270" mass="30415">MYEFIIEGVKKIASNAEALKSTIETQKLELLDNNGFDFTEFPVEAELDYMQEQTVATDPHLEAMNDRAQYMSDDIGLCDITKDFGNSDYINEIRAQNMKVDIVMSRQEGILSNNPSDLEYQRAAETLNRYKGTVLEYELKDTLANKFESVDVEQQLVPTDWGATKPDVILRGAVEDMRISDLQIAQGEDLYIEAKCGSSSYIRNEMGHILKQVEGHGENSLIVVTRDYMELSPDVRGSFEKQLAEKGSHLYVADVTSTEMNVGIISSLKL</sequence>
<name>A0ABX0JF63_9BACL</name>
<evidence type="ECO:0000313" key="2">
    <source>
        <dbReference type="Proteomes" id="UP001165962"/>
    </source>
</evidence>
<comment type="caution">
    <text evidence="1">The sequence shown here is derived from an EMBL/GenBank/DDBJ whole genome shotgun (WGS) entry which is preliminary data.</text>
</comment>
<accession>A0ABX0JF63</accession>
<dbReference type="Proteomes" id="UP001165962">
    <property type="component" value="Unassembled WGS sequence"/>
</dbReference>
<dbReference type="EMBL" id="JAAOIW010000018">
    <property type="protein sequence ID" value="NHN34401.1"/>
    <property type="molecule type" value="Genomic_DNA"/>
</dbReference>
<proteinExistence type="predicted"/>
<protein>
    <submittedName>
        <fullName evidence="1">Uncharacterized protein</fullName>
    </submittedName>
</protein>
<organism evidence="1 2">
    <name type="scientific">Paenibacillus agricola</name>
    <dbReference type="NCBI Taxonomy" id="2716264"/>
    <lineage>
        <taxon>Bacteria</taxon>
        <taxon>Bacillati</taxon>
        <taxon>Bacillota</taxon>
        <taxon>Bacilli</taxon>
        <taxon>Bacillales</taxon>
        <taxon>Paenibacillaceae</taxon>
        <taxon>Paenibacillus</taxon>
    </lineage>
</organism>
<reference evidence="1" key="1">
    <citation type="submission" date="2020-03" db="EMBL/GenBank/DDBJ databases">
        <title>Draft sequencing of Paenibacilllus sp. S3N08.</title>
        <authorList>
            <person name="Kim D.-U."/>
        </authorList>
    </citation>
    <scope>NUCLEOTIDE SEQUENCE</scope>
    <source>
        <strain evidence="1">S3N08</strain>
    </source>
</reference>
<dbReference type="RefSeq" id="WP_166155304.1">
    <property type="nucleotide sequence ID" value="NZ_JAAOIW010000018.1"/>
</dbReference>
<evidence type="ECO:0000313" key="1">
    <source>
        <dbReference type="EMBL" id="NHN34401.1"/>
    </source>
</evidence>